<dbReference type="GO" id="GO:0004109">
    <property type="term" value="F:coproporphyrinogen oxidase activity"/>
    <property type="evidence" value="ECO:0007669"/>
    <property type="project" value="InterPro"/>
</dbReference>
<keyword evidence="10 15" id="KW-0408">Iron</keyword>
<dbReference type="PROSITE" id="PS51918">
    <property type="entry name" value="RADICAL_SAM"/>
    <property type="match status" value="1"/>
</dbReference>
<feature type="domain" description="Radical SAM core" evidence="18">
    <location>
        <begin position="45"/>
        <end position="282"/>
    </location>
</feature>
<dbReference type="Proteomes" id="UP000203464">
    <property type="component" value="Unassembled WGS sequence"/>
</dbReference>
<feature type="binding site" evidence="16">
    <location>
        <position position="208"/>
    </location>
    <ligand>
        <name>S-adenosyl-L-methionine</name>
        <dbReference type="ChEBI" id="CHEBI:59789"/>
        <label>2</label>
    </ligand>
</feature>
<protein>
    <recommendedName>
        <fullName evidence="15">Coproporphyrinogen-III oxidase</fullName>
        <ecNumber evidence="15">1.3.98.3</ecNumber>
    </recommendedName>
</protein>
<feature type="binding site" evidence="16">
    <location>
        <position position="111"/>
    </location>
    <ligand>
        <name>S-adenosyl-L-methionine</name>
        <dbReference type="ChEBI" id="CHEBI:59789"/>
        <label>1</label>
    </ligand>
</feature>
<comment type="similarity">
    <text evidence="3 15">Belongs to the anaerobic coproporphyrinogen-III oxidase family.</text>
</comment>
<comment type="subcellular location">
    <subcellularLocation>
        <location evidence="1 15">Cytoplasm</location>
    </subcellularLocation>
</comment>
<feature type="binding site" evidence="16">
    <location>
        <position position="54"/>
    </location>
    <ligand>
        <name>S-adenosyl-L-methionine</name>
        <dbReference type="ChEBI" id="CHEBI:59789"/>
        <label>1</label>
    </ligand>
</feature>
<dbReference type="InterPro" id="IPR004558">
    <property type="entry name" value="Coprogen_oxidase_HemN"/>
</dbReference>
<dbReference type="UniPathway" id="UPA00251">
    <property type="reaction ID" value="UER00323"/>
</dbReference>
<dbReference type="NCBIfam" id="TIGR00538">
    <property type="entry name" value="hemN"/>
    <property type="match status" value="1"/>
</dbReference>
<dbReference type="GO" id="GO:0051989">
    <property type="term" value="F:coproporphyrinogen dehydrogenase activity"/>
    <property type="evidence" value="ECO:0007669"/>
    <property type="project" value="UniProtKB-EC"/>
</dbReference>
<evidence type="ECO:0000256" key="13">
    <source>
        <dbReference type="ARBA" id="ARBA00024295"/>
    </source>
</evidence>
<evidence type="ECO:0000256" key="7">
    <source>
        <dbReference type="ARBA" id="ARBA00022691"/>
    </source>
</evidence>
<dbReference type="Pfam" id="PF04055">
    <property type="entry name" value="Radical_SAM"/>
    <property type="match status" value="1"/>
</dbReference>
<dbReference type="EMBL" id="FXYD01000003">
    <property type="protein sequence ID" value="SMX39341.1"/>
    <property type="molecule type" value="Genomic_DNA"/>
</dbReference>
<dbReference type="PANTHER" id="PTHR13932">
    <property type="entry name" value="COPROPORPHYRINIGEN III OXIDASE"/>
    <property type="match status" value="1"/>
</dbReference>
<evidence type="ECO:0000256" key="6">
    <source>
        <dbReference type="ARBA" id="ARBA00022490"/>
    </source>
</evidence>
<dbReference type="OrthoDB" id="9808022at2"/>
<evidence type="ECO:0000256" key="1">
    <source>
        <dbReference type="ARBA" id="ARBA00004496"/>
    </source>
</evidence>
<feature type="binding site" evidence="17">
    <location>
        <position position="67"/>
    </location>
    <ligand>
        <name>[4Fe-4S] cluster</name>
        <dbReference type="ChEBI" id="CHEBI:49883"/>
        <note>4Fe-4S-S-AdoMet</note>
    </ligand>
</feature>
<dbReference type="SFLD" id="SFLDG01065">
    <property type="entry name" value="anaerobic_coproporphyrinogen-I"/>
    <property type="match status" value="1"/>
</dbReference>
<dbReference type="InterPro" id="IPR058240">
    <property type="entry name" value="rSAM_sf"/>
</dbReference>
<keyword evidence="9 15" id="KW-0560">Oxidoreductase</keyword>
<reference evidence="20" key="1">
    <citation type="submission" date="2017-05" db="EMBL/GenBank/DDBJ databases">
        <authorList>
            <person name="Rodrigo-Torres L."/>
            <person name="Arahal R. D."/>
            <person name="Lucena T."/>
        </authorList>
    </citation>
    <scope>NUCLEOTIDE SEQUENCE [LARGE SCALE GENOMIC DNA]</scope>
    <source>
        <strain evidence="20">CECT 8868</strain>
    </source>
</reference>
<dbReference type="GO" id="GO:0051539">
    <property type="term" value="F:4 iron, 4 sulfur cluster binding"/>
    <property type="evidence" value="ECO:0007669"/>
    <property type="project" value="UniProtKB-KW"/>
</dbReference>
<evidence type="ECO:0000256" key="4">
    <source>
        <dbReference type="ARBA" id="ARBA00011245"/>
    </source>
</evidence>
<evidence type="ECO:0000256" key="15">
    <source>
        <dbReference type="PIRNR" id="PIRNR000167"/>
    </source>
</evidence>
<keyword evidence="5 15" id="KW-0004">4Fe-4S</keyword>
<evidence type="ECO:0000256" key="3">
    <source>
        <dbReference type="ARBA" id="ARBA00005493"/>
    </source>
</evidence>
<dbReference type="SMART" id="SM00729">
    <property type="entry name" value="Elp3"/>
    <property type="match status" value="1"/>
</dbReference>
<dbReference type="AlphaFoldDB" id="A0A238K8V1"/>
<proteinExistence type="inferred from homology"/>
<dbReference type="RefSeq" id="WP_093996359.1">
    <property type="nucleotide sequence ID" value="NZ_FXYD01000003.1"/>
</dbReference>
<dbReference type="CDD" id="cd01335">
    <property type="entry name" value="Radical_SAM"/>
    <property type="match status" value="1"/>
</dbReference>
<evidence type="ECO:0000313" key="20">
    <source>
        <dbReference type="Proteomes" id="UP000203464"/>
    </source>
</evidence>
<comment type="pathway">
    <text evidence="2 15">Porphyrin-containing compound metabolism; protoporphyrin-IX biosynthesis; protoporphyrinogen-IX from coproporphyrinogen-III (AdoMet route): step 1/1.</text>
</comment>
<organism evidence="19 20">
    <name type="scientific">Octadecabacter ascidiaceicola</name>
    <dbReference type="NCBI Taxonomy" id="1655543"/>
    <lineage>
        <taxon>Bacteria</taxon>
        <taxon>Pseudomonadati</taxon>
        <taxon>Pseudomonadota</taxon>
        <taxon>Alphaproteobacteria</taxon>
        <taxon>Rhodobacterales</taxon>
        <taxon>Roseobacteraceae</taxon>
        <taxon>Octadecabacter</taxon>
    </lineage>
</organism>
<dbReference type="GO" id="GO:0006782">
    <property type="term" value="P:protoporphyrinogen IX biosynthetic process"/>
    <property type="evidence" value="ECO:0007669"/>
    <property type="project" value="UniProtKB-UniPathway"/>
</dbReference>
<gene>
    <name evidence="19" type="primary">hemN_1</name>
    <name evidence="19" type="ORF">OCA8868_01936</name>
</gene>
<keyword evidence="11 15" id="KW-0411">Iron-sulfur</keyword>
<sequence>MENIDQLRTHGLFDAKVPRYTSYPPANHFENGVGRENQANWLRTVSGDKGISVYIHIPFCTRLCWFCACRTQGTKTLQPVDAYVEFLRSEIRAVRATLPKSVRMARLHLGGGTPTILPVKTMSMLLTEVFDAFPKDDDFEFSVEVDPTEVSDQLLESLINFGLNRVSLGVQDFAPVVQNAIGRSQSLEQTRHVIDFLRARGVTALNLDLLYGLPFQTMESFKETLDHVIAMEPDRLAIYGYAHVPWMSKRQVLINADDLPDSEMRFELAMLAQETLINQGFEAIGIDHFAVPSDKLAIAQNEGRVRRNFQGYTDDQCETLIGFGASAISRFKQGFLQNAVATSAYQDRITQGSMAAHKGYMLTASDDVISRVVEDLLCRFELDSSSLSAEFPKQAEFIRAISVMLMRQYSDAFHISKNGLKMNDWAKPLVRIIANSVDTFSSSEVAHSSAI</sequence>
<evidence type="ECO:0000256" key="12">
    <source>
        <dbReference type="ARBA" id="ARBA00023244"/>
    </source>
</evidence>
<feature type="binding site" evidence="16">
    <location>
        <position position="242"/>
    </location>
    <ligand>
        <name>S-adenosyl-L-methionine</name>
        <dbReference type="ChEBI" id="CHEBI:59789"/>
        <label>2</label>
    </ligand>
</feature>
<dbReference type="PIRSF" id="PIRSF000167">
    <property type="entry name" value="HemN"/>
    <property type="match status" value="1"/>
</dbReference>
<dbReference type="InterPro" id="IPR006638">
    <property type="entry name" value="Elp3/MiaA/NifB-like_rSAM"/>
</dbReference>
<comment type="subunit">
    <text evidence="4">Monomer.</text>
</comment>
<evidence type="ECO:0000256" key="14">
    <source>
        <dbReference type="ARBA" id="ARBA00048321"/>
    </source>
</evidence>
<dbReference type="GO" id="GO:0005737">
    <property type="term" value="C:cytoplasm"/>
    <property type="evidence" value="ECO:0007669"/>
    <property type="project" value="UniProtKB-SubCell"/>
</dbReference>
<dbReference type="InterPro" id="IPR034505">
    <property type="entry name" value="Coproporphyrinogen-III_oxidase"/>
</dbReference>
<keyword evidence="12 15" id="KW-0627">Porphyrin biosynthesis</keyword>
<keyword evidence="7 15" id="KW-0949">S-adenosyl-L-methionine</keyword>
<dbReference type="InterPro" id="IPR023404">
    <property type="entry name" value="rSAM_horseshoe"/>
</dbReference>
<feature type="binding site" evidence="17">
    <location>
        <position position="64"/>
    </location>
    <ligand>
        <name>[4Fe-4S] cluster</name>
        <dbReference type="ChEBI" id="CHEBI:49883"/>
        <note>4Fe-4S-S-AdoMet</note>
    </ligand>
</feature>
<evidence type="ECO:0000256" key="10">
    <source>
        <dbReference type="ARBA" id="ARBA00023004"/>
    </source>
</evidence>
<keyword evidence="20" id="KW-1185">Reference proteome</keyword>
<feature type="binding site" evidence="16">
    <location>
        <position position="328"/>
    </location>
    <ligand>
        <name>S-adenosyl-L-methionine</name>
        <dbReference type="ChEBI" id="CHEBI:59789"/>
        <label>1</label>
    </ligand>
</feature>
<dbReference type="EC" id="1.3.98.3" evidence="15"/>
<comment type="function">
    <text evidence="13">Involved in the heme biosynthesis. Catalyzes the anaerobic oxidative decarboxylation of propionate groups of rings A and B of coproporphyrinogen III to yield the vinyl groups in protoporphyrinogen IX.</text>
</comment>
<feature type="binding site" evidence="16">
    <location>
        <begin position="112"/>
        <end position="113"/>
    </location>
    <ligand>
        <name>S-adenosyl-L-methionine</name>
        <dbReference type="ChEBI" id="CHEBI:59789"/>
        <label>2</label>
    </ligand>
</feature>
<evidence type="ECO:0000256" key="11">
    <source>
        <dbReference type="ARBA" id="ARBA00023014"/>
    </source>
</evidence>
<feature type="binding site" evidence="16">
    <location>
        <position position="144"/>
    </location>
    <ligand>
        <name>S-adenosyl-L-methionine</name>
        <dbReference type="ChEBI" id="CHEBI:59789"/>
        <label>1</label>
    </ligand>
</feature>
<evidence type="ECO:0000256" key="2">
    <source>
        <dbReference type="ARBA" id="ARBA00004785"/>
    </source>
</evidence>
<evidence type="ECO:0000256" key="17">
    <source>
        <dbReference type="PIRSR" id="PIRSR000167-2"/>
    </source>
</evidence>
<keyword evidence="6 15" id="KW-0963">Cytoplasm</keyword>
<feature type="binding site" evidence="16">
    <location>
        <begin position="66"/>
        <end position="68"/>
    </location>
    <ligand>
        <name>S-adenosyl-L-methionine</name>
        <dbReference type="ChEBI" id="CHEBI:59789"/>
        <label>2</label>
    </ligand>
</feature>
<keyword evidence="8 15" id="KW-0479">Metal-binding</keyword>
<comment type="cofactor">
    <cofactor evidence="15 17">
        <name>[4Fe-4S] cluster</name>
        <dbReference type="ChEBI" id="CHEBI:49883"/>
    </cofactor>
    <text evidence="15 17">Binds 1 [4Fe-4S] cluster. The cluster is coordinated with 3 cysteines and an exchangeable S-adenosyl-L-methionine.</text>
</comment>
<feature type="binding site" evidence="16">
    <location>
        <position position="183"/>
    </location>
    <ligand>
        <name>S-adenosyl-L-methionine</name>
        <dbReference type="ChEBI" id="CHEBI:59789"/>
        <label>2</label>
    </ligand>
</feature>
<evidence type="ECO:0000256" key="5">
    <source>
        <dbReference type="ARBA" id="ARBA00022485"/>
    </source>
</evidence>
<dbReference type="SFLD" id="SFLDS00029">
    <property type="entry name" value="Radical_SAM"/>
    <property type="match status" value="1"/>
</dbReference>
<evidence type="ECO:0000256" key="8">
    <source>
        <dbReference type="ARBA" id="ARBA00022723"/>
    </source>
</evidence>
<evidence type="ECO:0000313" key="19">
    <source>
        <dbReference type="EMBL" id="SMX39341.1"/>
    </source>
</evidence>
<dbReference type="SUPFAM" id="SSF102114">
    <property type="entry name" value="Radical SAM enzymes"/>
    <property type="match status" value="1"/>
</dbReference>
<evidence type="ECO:0000256" key="16">
    <source>
        <dbReference type="PIRSR" id="PIRSR000167-1"/>
    </source>
</evidence>
<dbReference type="PANTHER" id="PTHR13932:SF6">
    <property type="entry name" value="OXYGEN-INDEPENDENT COPROPORPHYRINOGEN III OXIDASE"/>
    <property type="match status" value="1"/>
</dbReference>
<dbReference type="GO" id="GO:0046872">
    <property type="term" value="F:metal ion binding"/>
    <property type="evidence" value="ECO:0007669"/>
    <property type="project" value="UniProtKB-KW"/>
</dbReference>
<comment type="catalytic activity">
    <reaction evidence="14 15">
        <text>coproporphyrinogen III + 2 S-adenosyl-L-methionine = protoporphyrinogen IX + 2 5'-deoxyadenosine + 2 L-methionine + 2 CO2</text>
        <dbReference type="Rhea" id="RHEA:15425"/>
        <dbReference type="ChEBI" id="CHEBI:16526"/>
        <dbReference type="ChEBI" id="CHEBI:17319"/>
        <dbReference type="ChEBI" id="CHEBI:57307"/>
        <dbReference type="ChEBI" id="CHEBI:57309"/>
        <dbReference type="ChEBI" id="CHEBI:57844"/>
        <dbReference type="ChEBI" id="CHEBI:59789"/>
        <dbReference type="EC" id="1.3.98.3"/>
    </reaction>
</comment>
<dbReference type="InterPro" id="IPR007197">
    <property type="entry name" value="rSAM"/>
</dbReference>
<dbReference type="Gene3D" id="1.10.10.920">
    <property type="match status" value="1"/>
</dbReference>
<feature type="binding site" evidence="16">
    <location>
        <position position="171"/>
    </location>
    <ligand>
        <name>S-adenosyl-L-methionine</name>
        <dbReference type="ChEBI" id="CHEBI:59789"/>
        <label>2</label>
    </ligand>
</feature>
<name>A0A238K8V1_9RHOB</name>
<evidence type="ECO:0000259" key="18">
    <source>
        <dbReference type="PROSITE" id="PS51918"/>
    </source>
</evidence>
<accession>A0A238K8V1</accession>
<evidence type="ECO:0000256" key="9">
    <source>
        <dbReference type="ARBA" id="ARBA00023002"/>
    </source>
</evidence>
<feature type="binding site" evidence="17">
    <location>
        <position position="60"/>
    </location>
    <ligand>
        <name>[4Fe-4S] cluster</name>
        <dbReference type="ChEBI" id="CHEBI:49883"/>
        <note>4Fe-4S-S-AdoMet</note>
    </ligand>
</feature>
<dbReference type="Gene3D" id="3.80.30.20">
    <property type="entry name" value="tm_1862 like domain"/>
    <property type="match status" value="1"/>
</dbReference>